<dbReference type="AlphaFoldDB" id="A0A6P4ZB96"/>
<dbReference type="SUPFAM" id="SSF49265">
    <property type="entry name" value="Fibronectin type III"/>
    <property type="match status" value="1"/>
</dbReference>
<dbReference type="Pfam" id="PF13927">
    <property type="entry name" value="Ig_3"/>
    <property type="match status" value="5"/>
</dbReference>
<dbReference type="PANTHER" id="PTHR11640">
    <property type="entry name" value="NEPHRIN"/>
    <property type="match status" value="1"/>
</dbReference>
<feature type="region of interest" description="Disordered" evidence="8">
    <location>
        <begin position="175"/>
        <end position="194"/>
    </location>
</feature>
<dbReference type="InterPro" id="IPR003961">
    <property type="entry name" value="FN3_dom"/>
</dbReference>
<proteinExistence type="predicted"/>
<keyword evidence="4" id="KW-0472">Membrane</keyword>
<feature type="domain" description="Ig-like" evidence="9">
    <location>
        <begin position="138"/>
        <end position="232"/>
    </location>
</feature>
<evidence type="ECO:0000256" key="1">
    <source>
        <dbReference type="ARBA" id="ARBA00004479"/>
    </source>
</evidence>
<name>A0A6P4ZB96_BRABE</name>
<keyword evidence="11" id="KW-1185">Reference proteome</keyword>
<gene>
    <name evidence="12" type="primary">LOC109472953</name>
</gene>
<dbReference type="InterPro" id="IPR003599">
    <property type="entry name" value="Ig_sub"/>
</dbReference>
<dbReference type="CDD" id="cd00096">
    <property type="entry name" value="Ig"/>
    <property type="match status" value="3"/>
</dbReference>
<sequence length="805" mass="85587">MTTACYATNTDKNVRYLLVVLTSLSVLSFYPVTYADVSLTVTAPQGVLVGQQAIISCVIDPDQQAAVSWSKGGAFHASTAVLAQGQGPITDGRYNEYRDRDIDIEGRASLRIQNTRLSDRGEFFCEVTVLTAAPAGPPTISPSGTPSTESPLTLTCTTAGGYPPATISWYRGQENRTAEAEQQTDVEQSDGSVTSSRQYIFTPTKDDSGVSYRCVVSQTVLQSNLETQTTFNVRYPAEISPTPPATTTVIAGQSASFSCPADGNPDTFTYTWKEGGRTINTDAEDQFSQNGGVLTISAVRREQHDTVFSCDVTNNIGSADTASTTLDVQHPPDVSAPVTVTVEENHDLAAECTVTANPAVTSVEWKKQGSTSAVSNSATLSITRIQRGAAGTYVCTARNMLHDDSIGTGTASTVVIVQYAPSKPSLTIAPSPVVENQTVTLTCRSTSAVPDPTYTWKFTAQGQPEQDVNFGTTADSGGTLTITNVQRAQAGQYRCTATNDVGSTDSNTTELVVNYPPTVSTFTADSIPADENSPVTLTCTVDSNPEPTSVSIVRVGTGSVGDITLATGQDVKSLSHTIQTVSYTDTGTYRCQAVNGIGENATRDMELLVNYIPVFVGVRDKYAVAKGEPVTLTCNVTAYPTPVTFTWAKDGGSVSGNATITNYSLGSTLSYTTVTEDDYGFYNCTARNIMGNNSTVIELTAESAPEPSTDLTVTMKNSSRFVTVEWTAGFNGGQETTHTVQYRTRASAWQDGPEKLEPASADHPQFSVTFQLPEKATYDIRVRATNRNGTAASNVVSLTTEGLSV</sequence>
<dbReference type="SUPFAM" id="SSF48726">
    <property type="entry name" value="Immunoglobulin"/>
    <property type="match status" value="7"/>
</dbReference>
<evidence type="ECO:0000256" key="5">
    <source>
        <dbReference type="ARBA" id="ARBA00023157"/>
    </source>
</evidence>
<dbReference type="CDD" id="cd00063">
    <property type="entry name" value="FN3"/>
    <property type="match status" value="1"/>
</dbReference>
<evidence type="ECO:0000256" key="7">
    <source>
        <dbReference type="ARBA" id="ARBA00023319"/>
    </source>
</evidence>
<evidence type="ECO:0000256" key="2">
    <source>
        <dbReference type="ARBA" id="ARBA00022692"/>
    </source>
</evidence>
<dbReference type="GO" id="GO:0005911">
    <property type="term" value="C:cell-cell junction"/>
    <property type="evidence" value="ECO:0007669"/>
    <property type="project" value="TreeGrafter"/>
</dbReference>
<evidence type="ECO:0000313" key="11">
    <source>
        <dbReference type="Proteomes" id="UP000515135"/>
    </source>
</evidence>
<keyword evidence="6" id="KW-0325">Glycoprotein</keyword>
<dbReference type="GO" id="GO:0050839">
    <property type="term" value="F:cell adhesion molecule binding"/>
    <property type="evidence" value="ECO:0007669"/>
    <property type="project" value="TreeGrafter"/>
</dbReference>
<evidence type="ECO:0000256" key="3">
    <source>
        <dbReference type="ARBA" id="ARBA00022989"/>
    </source>
</evidence>
<dbReference type="InterPro" id="IPR036179">
    <property type="entry name" value="Ig-like_dom_sf"/>
</dbReference>
<dbReference type="PROSITE" id="PS50853">
    <property type="entry name" value="FN3"/>
    <property type="match status" value="1"/>
</dbReference>
<dbReference type="PROSITE" id="PS50835">
    <property type="entry name" value="IG_LIKE"/>
    <property type="match status" value="7"/>
</dbReference>
<dbReference type="Proteomes" id="UP000515135">
    <property type="component" value="Unplaced"/>
</dbReference>
<feature type="domain" description="Ig-like" evidence="9">
    <location>
        <begin position="613"/>
        <end position="700"/>
    </location>
</feature>
<dbReference type="Pfam" id="PF07686">
    <property type="entry name" value="V-set"/>
    <property type="match status" value="1"/>
</dbReference>
<dbReference type="KEGG" id="bbel:109472953"/>
<dbReference type="InterPro" id="IPR013783">
    <property type="entry name" value="Ig-like_fold"/>
</dbReference>
<feature type="domain" description="Ig-like" evidence="9">
    <location>
        <begin position="236"/>
        <end position="327"/>
    </location>
</feature>
<feature type="domain" description="Fibronectin type-III" evidence="10">
    <location>
        <begin position="707"/>
        <end position="803"/>
    </location>
</feature>
<dbReference type="GeneID" id="109472953"/>
<keyword evidence="7" id="KW-0393">Immunoglobulin domain</keyword>
<evidence type="ECO:0000256" key="8">
    <source>
        <dbReference type="SAM" id="MobiDB-lite"/>
    </source>
</evidence>
<dbReference type="InterPro" id="IPR003598">
    <property type="entry name" value="Ig_sub2"/>
</dbReference>
<dbReference type="RefSeq" id="XP_019628377.1">
    <property type="nucleotide sequence ID" value="XM_019772818.1"/>
</dbReference>
<dbReference type="Pfam" id="PF08205">
    <property type="entry name" value="C2-set_2"/>
    <property type="match status" value="1"/>
</dbReference>
<feature type="domain" description="Ig-like" evidence="9">
    <location>
        <begin position="517"/>
        <end position="610"/>
    </location>
</feature>
<dbReference type="InterPro" id="IPR013106">
    <property type="entry name" value="Ig_V-set"/>
</dbReference>
<dbReference type="InterPro" id="IPR051275">
    <property type="entry name" value="Cell_adhesion_signaling"/>
</dbReference>
<evidence type="ECO:0000259" key="9">
    <source>
        <dbReference type="PROSITE" id="PS50835"/>
    </source>
</evidence>
<evidence type="ECO:0000259" key="10">
    <source>
        <dbReference type="PROSITE" id="PS50853"/>
    </source>
</evidence>
<reference evidence="12" key="1">
    <citation type="submission" date="2025-08" db="UniProtKB">
        <authorList>
            <consortium name="RefSeq"/>
        </authorList>
    </citation>
    <scope>IDENTIFICATION</scope>
    <source>
        <tissue evidence="12">Gonad</tissue>
    </source>
</reference>
<dbReference type="SMART" id="SM00060">
    <property type="entry name" value="FN3"/>
    <property type="match status" value="1"/>
</dbReference>
<dbReference type="Gene3D" id="2.60.40.10">
    <property type="entry name" value="Immunoglobulins"/>
    <property type="match status" value="8"/>
</dbReference>
<comment type="subcellular location">
    <subcellularLocation>
        <location evidence="1">Membrane</location>
        <topology evidence="1">Single-pass type I membrane protein</topology>
    </subcellularLocation>
</comment>
<dbReference type="InterPro" id="IPR036116">
    <property type="entry name" value="FN3_sf"/>
</dbReference>
<protein>
    <submittedName>
        <fullName evidence="12">Down syndrome cell adhesion molecule-like protein 1 homolog</fullName>
    </submittedName>
</protein>
<dbReference type="OrthoDB" id="5857426at2759"/>
<dbReference type="GO" id="GO:0005886">
    <property type="term" value="C:plasma membrane"/>
    <property type="evidence" value="ECO:0007669"/>
    <property type="project" value="TreeGrafter"/>
</dbReference>
<feature type="domain" description="Ig-like" evidence="9">
    <location>
        <begin position="31"/>
        <end position="128"/>
    </location>
</feature>
<dbReference type="GO" id="GO:0098609">
    <property type="term" value="P:cell-cell adhesion"/>
    <property type="evidence" value="ECO:0007669"/>
    <property type="project" value="TreeGrafter"/>
</dbReference>
<dbReference type="CDD" id="cd00098">
    <property type="entry name" value="IgC1"/>
    <property type="match status" value="1"/>
</dbReference>
<dbReference type="SMART" id="SM00408">
    <property type="entry name" value="IGc2"/>
    <property type="match status" value="7"/>
</dbReference>
<dbReference type="SMART" id="SM00409">
    <property type="entry name" value="IG"/>
    <property type="match status" value="7"/>
</dbReference>
<evidence type="ECO:0000313" key="12">
    <source>
        <dbReference type="RefSeq" id="XP_019628377.1"/>
    </source>
</evidence>
<dbReference type="InterPro" id="IPR007110">
    <property type="entry name" value="Ig-like_dom"/>
</dbReference>
<dbReference type="FunFam" id="2.60.40.10:FF:000032">
    <property type="entry name" value="palladin isoform X1"/>
    <property type="match status" value="1"/>
</dbReference>
<feature type="domain" description="Ig-like" evidence="9">
    <location>
        <begin position="331"/>
        <end position="415"/>
    </location>
</feature>
<keyword evidence="5" id="KW-1015">Disulfide bond</keyword>
<evidence type="ECO:0000256" key="4">
    <source>
        <dbReference type="ARBA" id="ARBA00023136"/>
    </source>
</evidence>
<keyword evidence="3" id="KW-1133">Transmembrane helix</keyword>
<dbReference type="PANTHER" id="PTHR11640:SF164">
    <property type="entry name" value="MAM DOMAIN-CONTAINING GLYCOSYLPHOSPHATIDYLINOSITOL ANCHOR PROTEIN 1"/>
    <property type="match status" value="1"/>
</dbReference>
<keyword evidence="2" id="KW-0812">Transmembrane</keyword>
<organism evidence="11 12">
    <name type="scientific">Branchiostoma belcheri</name>
    <name type="common">Amphioxus</name>
    <dbReference type="NCBI Taxonomy" id="7741"/>
    <lineage>
        <taxon>Eukaryota</taxon>
        <taxon>Metazoa</taxon>
        <taxon>Chordata</taxon>
        <taxon>Cephalochordata</taxon>
        <taxon>Leptocardii</taxon>
        <taxon>Amphioxiformes</taxon>
        <taxon>Branchiostomatidae</taxon>
        <taxon>Branchiostoma</taxon>
    </lineage>
</organism>
<accession>A0A6P4ZB96</accession>
<feature type="domain" description="Ig-like" evidence="9">
    <location>
        <begin position="424"/>
        <end position="514"/>
    </location>
</feature>
<dbReference type="InterPro" id="IPR013162">
    <property type="entry name" value="CD80_C2-set"/>
</dbReference>
<evidence type="ECO:0000256" key="6">
    <source>
        <dbReference type="ARBA" id="ARBA00023180"/>
    </source>
</evidence>